<name>A0AAE0FK80_9CHLO</name>
<evidence type="ECO:0000313" key="2">
    <source>
        <dbReference type="EMBL" id="KAK3261222.1"/>
    </source>
</evidence>
<protein>
    <submittedName>
        <fullName evidence="2">Uncharacterized protein</fullName>
    </submittedName>
</protein>
<comment type="caution">
    <text evidence="2">The sequence shown here is derived from an EMBL/GenBank/DDBJ whole genome shotgun (WGS) entry which is preliminary data.</text>
</comment>
<evidence type="ECO:0000256" key="1">
    <source>
        <dbReference type="SAM" id="MobiDB-lite"/>
    </source>
</evidence>
<organism evidence="2 3">
    <name type="scientific">Cymbomonas tetramitiformis</name>
    <dbReference type="NCBI Taxonomy" id="36881"/>
    <lineage>
        <taxon>Eukaryota</taxon>
        <taxon>Viridiplantae</taxon>
        <taxon>Chlorophyta</taxon>
        <taxon>Pyramimonadophyceae</taxon>
        <taxon>Pyramimonadales</taxon>
        <taxon>Pyramimonadaceae</taxon>
        <taxon>Cymbomonas</taxon>
    </lineage>
</organism>
<feature type="compositionally biased region" description="Basic and acidic residues" evidence="1">
    <location>
        <begin position="47"/>
        <end position="69"/>
    </location>
</feature>
<feature type="region of interest" description="Disordered" evidence="1">
    <location>
        <begin position="1"/>
        <end position="69"/>
    </location>
</feature>
<dbReference type="Proteomes" id="UP001190700">
    <property type="component" value="Unassembled WGS sequence"/>
</dbReference>
<dbReference type="AlphaFoldDB" id="A0AAE0FK80"/>
<accession>A0AAE0FK80</accession>
<feature type="compositionally biased region" description="Basic and acidic residues" evidence="1">
    <location>
        <begin position="19"/>
        <end position="38"/>
    </location>
</feature>
<reference evidence="2 3" key="1">
    <citation type="journal article" date="2015" name="Genome Biol. Evol.">
        <title>Comparative Genomics of a Bacterivorous Green Alga Reveals Evolutionary Causalities and Consequences of Phago-Mixotrophic Mode of Nutrition.</title>
        <authorList>
            <person name="Burns J.A."/>
            <person name="Paasch A."/>
            <person name="Narechania A."/>
            <person name="Kim E."/>
        </authorList>
    </citation>
    <scope>NUCLEOTIDE SEQUENCE [LARGE SCALE GENOMIC DNA]</scope>
    <source>
        <strain evidence="2 3">PLY_AMNH</strain>
    </source>
</reference>
<evidence type="ECO:0000313" key="3">
    <source>
        <dbReference type="Proteomes" id="UP001190700"/>
    </source>
</evidence>
<gene>
    <name evidence="2" type="ORF">CYMTET_29861</name>
</gene>
<keyword evidence="3" id="KW-1185">Reference proteome</keyword>
<sequence>MNEGSTSGDNKAMAQQWREFGDDNKRRWHSDATTRGDDTAMEGVAEFEQRQQEEEAQRWKEYEQRQQRR</sequence>
<dbReference type="EMBL" id="LGRX02017062">
    <property type="protein sequence ID" value="KAK3261222.1"/>
    <property type="molecule type" value="Genomic_DNA"/>
</dbReference>
<proteinExistence type="predicted"/>